<organism evidence="1">
    <name type="scientific">Dunaliella tertiolecta</name>
    <name type="common">Green alga</name>
    <dbReference type="NCBI Taxonomy" id="3047"/>
    <lineage>
        <taxon>Eukaryota</taxon>
        <taxon>Viridiplantae</taxon>
        <taxon>Chlorophyta</taxon>
        <taxon>core chlorophytes</taxon>
        <taxon>Chlorophyceae</taxon>
        <taxon>CS clade</taxon>
        <taxon>Chlamydomonadales</taxon>
        <taxon>Dunaliellaceae</taxon>
        <taxon>Dunaliella</taxon>
    </lineage>
</organism>
<dbReference type="EMBL" id="HBIP01032696">
    <property type="protein sequence ID" value="CAE0504852.1"/>
    <property type="molecule type" value="Transcribed_RNA"/>
</dbReference>
<name>A0A7S3R773_DUNTE</name>
<evidence type="ECO:0008006" key="2">
    <source>
        <dbReference type="Google" id="ProtNLM"/>
    </source>
</evidence>
<dbReference type="AlphaFoldDB" id="A0A7S3R773"/>
<reference evidence="1" key="1">
    <citation type="submission" date="2021-01" db="EMBL/GenBank/DDBJ databases">
        <authorList>
            <person name="Corre E."/>
            <person name="Pelletier E."/>
            <person name="Niang G."/>
            <person name="Scheremetjew M."/>
            <person name="Finn R."/>
            <person name="Kale V."/>
            <person name="Holt S."/>
            <person name="Cochrane G."/>
            <person name="Meng A."/>
            <person name="Brown T."/>
            <person name="Cohen L."/>
        </authorList>
    </citation>
    <scope>NUCLEOTIDE SEQUENCE</scope>
    <source>
        <strain evidence="1">CCMP1320</strain>
    </source>
</reference>
<gene>
    <name evidence="1" type="ORF">DTER00134_LOCUS19925</name>
</gene>
<accession>A0A7S3R773</accession>
<sequence length="457" mass="51452">MQLEETFRGTVAHAQRRIQELKEKHFLEPAGADFCEGQVLKVSHTTLHPHHLKTFHCYEPTCQQRCRHHKVVNAECKPHPDGSTWKKSSDYDKIRLELTLPGRDPRNFSKKTRGDLLSREQILVSEICEAFGQPLLRPLHEPWQCDKRDRDTFKMLFDHTAQSLARFLKDEMQHLDSMEPPLLVEQNPMLKDQMTNFWLELEPQVKDTIRVLWQGDLNAEGVYLNIAMHIRRLSSRLLMHAMGKCLAGSGAPAKDILQAAQLRSAGNKASYLVKSDPTLEPFADLCEVLDRLASAIIHKADAADFELASKNTGNTTIIICRGIVLACAMYMDWYGWSDLPQTGRVQVPSKEFVHELRQKFALSSNIIESCSICYEKPLTHGFLHGDAVHWCACESCGFRCAKAKKSLCPACNLPIDKVVNVYMSGYREDDDGGSAGPSSAQAPVIRAGARQEVQVGC</sequence>
<protein>
    <recommendedName>
        <fullName evidence="2">RING-type domain-containing protein</fullName>
    </recommendedName>
</protein>
<proteinExistence type="predicted"/>
<dbReference type="Gene3D" id="3.30.40.10">
    <property type="entry name" value="Zinc/RING finger domain, C3HC4 (zinc finger)"/>
    <property type="match status" value="1"/>
</dbReference>
<dbReference type="InterPro" id="IPR013083">
    <property type="entry name" value="Znf_RING/FYVE/PHD"/>
</dbReference>
<evidence type="ECO:0000313" key="1">
    <source>
        <dbReference type="EMBL" id="CAE0504852.1"/>
    </source>
</evidence>